<keyword evidence="2" id="KW-1185">Reference proteome</keyword>
<organism evidence="1 2">
    <name type="scientific">Diphasiastrum complanatum</name>
    <name type="common">Issler's clubmoss</name>
    <name type="synonym">Lycopodium complanatum</name>
    <dbReference type="NCBI Taxonomy" id="34168"/>
    <lineage>
        <taxon>Eukaryota</taxon>
        <taxon>Viridiplantae</taxon>
        <taxon>Streptophyta</taxon>
        <taxon>Embryophyta</taxon>
        <taxon>Tracheophyta</taxon>
        <taxon>Lycopodiopsida</taxon>
        <taxon>Lycopodiales</taxon>
        <taxon>Lycopodiaceae</taxon>
        <taxon>Lycopodioideae</taxon>
        <taxon>Diphasiastrum</taxon>
    </lineage>
</organism>
<accession>A0ACC2CTW7</accession>
<reference evidence="2" key="1">
    <citation type="journal article" date="2024" name="Proc. Natl. Acad. Sci. U.S.A.">
        <title>Extraordinary preservation of gene collinearity over three hundred million years revealed in homosporous lycophytes.</title>
        <authorList>
            <person name="Li C."/>
            <person name="Wickell D."/>
            <person name="Kuo L.Y."/>
            <person name="Chen X."/>
            <person name="Nie B."/>
            <person name="Liao X."/>
            <person name="Peng D."/>
            <person name="Ji J."/>
            <person name="Jenkins J."/>
            <person name="Williams M."/>
            <person name="Shu S."/>
            <person name="Plott C."/>
            <person name="Barry K."/>
            <person name="Rajasekar S."/>
            <person name="Grimwood J."/>
            <person name="Han X."/>
            <person name="Sun S."/>
            <person name="Hou Z."/>
            <person name="He W."/>
            <person name="Dai G."/>
            <person name="Sun C."/>
            <person name="Schmutz J."/>
            <person name="Leebens-Mack J.H."/>
            <person name="Li F.W."/>
            <person name="Wang L."/>
        </authorList>
    </citation>
    <scope>NUCLEOTIDE SEQUENCE [LARGE SCALE GENOMIC DNA]</scope>
    <source>
        <strain evidence="2">cv. PW_Plant_1</strain>
    </source>
</reference>
<evidence type="ECO:0000313" key="1">
    <source>
        <dbReference type="EMBL" id="KAJ7545463.1"/>
    </source>
</evidence>
<gene>
    <name evidence="1" type="ORF">O6H91_09G121200</name>
</gene>
<dbReference type="Proteomes" id="UP001162992">
    <property type="component" value="Chromosome 9"/>
</dbReference>
<proteinExistence type="predicted"/>
<evidence type="ECO:0000313" key="2">
    <source>
        <dbReference type="Proteomes" id="UP001162992"/>
    </source>
</evidence>
<name>A0ACC2CTW7_DIPCM</name>
<protein>
    <submittedName>
        <fullName evidence="1">Uncharacterized protein</fullName>
    </submittedName>
</protein>
<comment type="caution">
    <text evidence="1">The sequence shown here is derived from an EMBL/GenBank/DDBJ whole genome shotgun (WGS) entry which is preliminary data.</text>
</comment>
<sequence length="137" mass="14742">MVSQSPGIYLACVVNFFSQLITHYTGLKAMVIPAIPKTKMAAAIIRRASLQIQCAAEPKTLEAVQTIVANQLAVDPSTVQPSSKFSDLGADSLDTVEIVMALEEQFKITMEEEGAEKISTVQDAADLVQEVISSMPK</sequence>
<dbReference type="EMBL" id="CM055100">
    <property type="protein sequence ID" value="KAJ7545463.1"/>
    <property type="molecule type" value="Genomic_DNA"/>
</dbReference>